<gene>
    <name evidence="9" type="ORF">HHUSO_G21157</name>
</gene>
<evidence type="ECO:0000256" key="6">
    <source>
        <dbReference type="ARBA" id="ARBA00022989"/>
    </source>
</evidence>
<comment type="caution">
    <text evidence="9">The sequence shown here is derived from an EMBL/GenBank/DDBJ whole genome shotgun (WGS) entry which is preliminary data.</text>
</comment>
<keyword evidence="10" id="KW-1185">Reference proteome</keyword>
<sequence>MAQSDWVNIFKEKIQELGRRDRWWIEFDNNINSTEPGWENYIRNTFARFCCSQCRHTWASAQVPVLFHMKLDALEGRGTVKVRCCKQECKKCLTPNLEQPQVSEENITVLMDKLMLKIRKKCYNENVGENTTRFFIAGNLDGPHESGHCEGCRLGICSRGGVSS</sequence>
<feature type="domain" description="3CxxC-type" evidence="8">
    <location>
        <begin position="44"/>
        <end position="155"/>
    </location>
</feature>
<name>A0ABR0Z1Q6_HUSHU</name>
<accession>A0ABR0Z1Q6</accession>
<dbReference type="SMART" id="SM01328">
    <property type="entry name" value="zf-3CxxC"/>
    <property type="match status" value="1"/>
</dbReference>
<protein>
    <submittedName>
        <fullName evidence="9">Receptor-transporting protein 3-like</fullName>
    </submittedName>
</protein>
<dbReference type="PANTHER" id="PTHR14402">
    <property type="entry name" value="RECEPTOR TRANSPORTING PROTEIN"/>
    <property type="match status" value="1"/>
</dbReference>
<dbReference type="Proteomes" id="UP001369086">
    <property type="component" value="Unassembled WGS sequence"/>
</dbReference>
<reference evidence="9 10" key="1">
    <citation type="submission" date="2021-05" db="EMBL/GenBank/DDBJ databases">
        <authorList>
            <person name="Zahm M."/>
            <person name="Klopp C."/>
            <person name="Cabau C."/>
            <person name="Kuhl H."/>
            <person name="Suciu R."/>
            <person name="Ciorpac M."/>
            <person name="Holostenco D."/>
            <person name="Gessner J."/>
            <person name="Wuertz S."/>
            <person name="Hohne C."/>
            <person name="Stock M."/>
            <person name="Gislard M."/>
            <person name="Lluch J."/>
            <person name="Milhes M."/>
            <person name="Lampietro C."/>
            <person name="Lopez Roques C."/>
            <person name="Donnadieu C."/>
            <person name="Du K."/>
            <person name="Schartl M."/>
            <person name="Guiguen Y."/>
        </authorList>
    </citation>
    <scope>NUCLEOTIDE SEQUENCE [LARGE SCALE GENOMIC DNA]</scope>
    <source>
        <strain evidence="9">Hh-F2</strain>
        <tissue evidence="9">Blood</tissue>
    </source>
</reference>
<keyword evidence="6" id="KW-1133">Transmembrane helix</keyword>
<evidence type="ECO:0000256" key="7">
    <source>
        <dbReference type="ARBA" id="ARBA00023136"/>
    </source>
</evidence>
<evidence type="ECO:0000256" key="3">
    <source>
        <dbReference type="ARBA" id="ARBA00022723"/>
    </source>
</evidence>
<proteinExistence type="predicted"/>
<dbReference type="Pfam" id="PF13695">
    <property type="entry name" value="Zn_ribbon_3CxxC"/>
    <property type="match status" value="1"/>
</dbReference>
<keyword evidence="2" id="KW-0812">Transmembrane</keyword>
<keyword evidence="7" id="KW-0472">Membrane</keyword>
<dbReference type="InterPro" id="IPR026096">
    <property type="entry name" value="R-trans_p"/>
</dbReference>
<dbReference type="PANTHER" id="PTHR14402:SF8">
    <property type="entry name" value="RECEPTOR-TRANSPORTING PROTEIN 4"/>
    <property type="match status" value="1"/>
</dbReference>
<keyword evidence="4" id="KW-0863">Zinc-finger</keyword>
<evidence type="ECO:0000256" key="1">
    <source>
        <dbReference type="ARBA" id="ARBA00004167"/>
    </source>
</evidence>
<keyword evidence="5" id="KW-0862">Zinc</keyword>
<evidence type="ECO:0000256" key="5">
    <source>
        <dbReference type="ARBA" id="ARBA00022833"/>
    </source>
</evidence>
<evidence type="ECO:0000256" key="4">
    <source>
        <dbReference type="ARBA" id="ARBA00022771"/>
    </source>
</evidence>
<evidence type="ECO:0000313" key="10">
    <source>
        <dbReference type="Proteomes" id="UP001369086"/>
    </source>
</evidence>
<keyword evidence="3" id="KW-0479">Metal-binding</keyword>
<evidence type="ECO:0000256" key="2">
    <source>
        <dbReference type="ARBA" id="ARBA00022692"/>
    </source>
</evidence>
<dbReference type="InterPro" id="IPR027377">
    <property type="entry name" value="ZAR1/RTP1-5-like_Znf-3CxxC"/>
</dbReference>
<evidence type="ECO:0000259" key="8">
    <source>
        <dbReference type="SMART" id="SM01328"/>
    </source>
</evidence>
<evidence type="ECO:0000313" key="9">
    <source>
        <dbReference type="EMBL" id="KAK6478773.1"/>
    </source>
</evidence>
<comment type="subcellular location">
    <subcellularLocation>
        <location evidence="1">Membrane</location>
        <topology evidence="1">Single-pass membrane protein</topology>
    </subcellularLocation>
</comment>
<organism evidence="9 10">
    <name type="scientific">Huso huso</name>
    <name type="common">Beluga</name>
    <name type="synonym">Acipenser huso</name>
    <dbReference type="NCBI Taxonomy" id="61971"/>
    <lineage>
        <taxon>Eukaryota</taxon>
        <taxon>Metazoa</taxon>
        <taxon>Chordata</taxon>
        <taxon>Craniata</taxon>
        <taxon>Vertebrata</taxon>
        <taxon>Euteleostomi</taxon>
        <taxon>Actinopterygii</taxon>
        <taxon>Chondrostei</taxon>
        <taxon>Acipenseriformes</taxon>
        <taxon>Acipenseridae</taxon>
        <taxon>Huso</taxon>
    </lineage>
</organism>
<dbReference type="EMBL" id="JAHFZB010000019">
    <property type="protein sequence ID" value="KAK6478773.1"/>
    <property type="molecule type" value="Genomic_DNA"/>
</dbReference>